<gene>
    <name evidence="1" type="ORF">TBRA_LOCUS13643</name>
</gene>
<protein>
    <submittedName>
        <fullName evidence="1">Uncharacterized protein</fullName>
    </submittedName>
</protein>
<organism evidence="1 2">
    <name type="scientific">Trichogramma brassicae</name>
    <dbReference type="NCBI Taxonomy" id="86971"/>
    <lineage>
        <taxon>Eukaryota</taxon>
        <taxon>Metazoa</taxon>
        <taxon>Ecdysozoa</taxon>
        <taxon>Arthropoda</taxon>
        <taxon>Hexapoda</taxon>
        <taxon>Insecta</taxon>
        <taxon>Pterygota</taxon>
        <taxon>Neoptera</taxon>
        <taxon>Endopterygota</taxon>
        <taxon>Hymenoptera</taxon>
        <taxon>Apocrita</taxon>
        <taxon>Proctotrupomorpha</taxon>
        <taxon>Chalcidoidea</taxon>
        <taxon>Trichogrammatidae</taxon>
        <taxon>Trichogramma</taxon>
    </lineage>
</organism>
<dbReference type="Proteomes" id="UP000479190">
    <property type="component" value="Unassembled WGS sequence"/>
</dbReference>
<evidence type="ECO:0000313" key="1">
    <source>
        <dbReference type="EMBL" id="CAB0042000.1"/>
    </source>
</evidence>
<proteinExistence type="predicted"/>
<dbReference type="EMBL" id="CADCXV010001147">
    <property type="protein sequence ID" value="CAB0042000.1"/>
    <property type="molecule type" value="Genomic_DNA"/>
</dbReference>
<keyword evidence="2" id="KW-1185">Reference proteome</keyword>
<sequence>MSCATVQSTTRISTMGKIGHAMTLFDKDRRLFLFARRNKRVPAEITIIALEDDDDDNEDDDSRLLCSSKCTNTHMRASHTSLPIQIVYRCIFIKARKLLRSASASTEGNSRSRAMLYIGTRRCTRFVITQYICIGSATEGRIIHGYLF</sequence>
<dbReference type="AlphaFoldDB" id="A0A6H5IXF9"/>
<accession>A0A6H5IXF9</accession>
<name>A0A6H5IXF9_9HYME</name>
<reference evidence="1 2" key="1">
    <citation type="submission" date="2020-02" db="EMBL/GenBank/DDBJ databases">
        <authorList>
            <person name="Ferguson B K."/>
        </authorList>
    </citation>
    <scope>NUCLEOTIDE SEQUENCE [LARGE SCALE GENOMIC DNA]</scope>
</reference>
<evidence type="ECO:0000313" key="2">
    <source>
        <dbReference type="Proteomes" id="UP000479190"/>
    </source>
</evidence>